<dbReference type="InterPro" id="IPR052626">
    <property type="entry name" value="SWT1_Regulator"/>
</dbReference>
<feature type="domain" description="PIN" evidence="2">
    <location>
        <begin position="125"/>
        <end position="265"/>
    </location>
</feature>
<dbReference type="CDD" id="cd09885">
    <property type="entry name" value="PIN_Smg6-like"/>
    <property type="match status" value="1"/>
</dbReference>
<dbReference type="SUPFAM" id="SSF88723">
    <property type="entry name" value="PIN domain-like"/>
    <property type="match status" value="1"/>
</dbReference>
<proteinExistence type="predicted"/>
<dbReference type="Gene3D" id="3.40.50.1010">
    <property type="entry name" value="5'-nuclease"/>
    <property type="match status" value="1"/>
</dbReference>
<feature type="compositionally biased region" description="Acidic residues" evidence="1">
    <location>
        <begin position="35"/>
        <end position="65"/>
    </location>
</feature>
<evidence type="ECO:0000313" key="3">
    <source>
        <dbReference type="EMBL" id="EFX83999.1"/>
    </source>
</evidence>
<dbReference type="InterPro" id="IPR002716">
    <property type="entry name" value="PIN_dom"/>
</dbReference>
<evidence type="ECO:0000259" key="2">
    <source>
        <dbReference type="SMART" id="SM00670"/>
    </source>
</evidence>
<dbReference type="SMART" id="SM00670">
    <property type="entry name" value="PINc"/>
    <property type="match status" value="1"/>
</dbReference>
<sequence length="298" mass="33593">MILATDKDDDDDANNGRPYYQSSAGAVERVKNDAAEDEDDYEEGLVGELELEEEVMGDEERAEDDDDVVVEQGGHHELQPTDDLQQLRQRKDELTQKHLDQQHRKQQLKAILRERVQVELEVRPKYLVADTNCYIDHLNALVRLAREKHYTIVAPLVVLNELDGLCRSRLAVESRAALDFLRERNPQIRYVTSKGAPLPNFAACTMSEENDDQGLTNDDRILQCCLGLFKDRLASSTAEEDTCSDGVRRLRREVVLLTDDRNLRVKALSRDVPVRDLPAFLAWSSSAAAASSSSSSVN</sequence>
<dbReference type="OrthoDB" id="2017974at2759"/>
<dbReference type="InterPro" id="IPR029060">
    <property type="entry name" value="PIN-like_dom_sf"/>
</dbReference>
<dbReference type="PhylomeDB" id="E9G8N2"/>
<feature type="region of interest" description="Disordered" evidence="1">
    <location>
        <begin position="1"/>
        <end position="65"/>
    </location>
</feature>
<dbReference type="Pfam" id="PF13638">
    <property type="entry name" value="PIN_4"/>
    <property type="match status" value="1"/>
</dbReference>
<gene>
    <name evidence="3" type="ORF">DAPPUDRAFT_99893</name>
</gene>
<protein>
    <recommendedName>
        <fullName evidence="2">PIN domain-containing protein</fullName>
    </recommendedName>
</protein>
<reference evidence="3 4" key="1">
    <citation type="journal article" date="2011" name="Science">
        <title>The ecoresponsive genome of Daphnia pulex.</title>
        <authorList>
            <person name="Colbourne J.K."/>
            <person name="Pfrender M.E."/>
            <person name="Gilbert D."/>
            <person name="Thomas W.K."/>
            <person name="Tucker A."/>
            <person name="Oakley T.H."/>
            <person name="Tokishita S."/>
            <person name="Aerts A."/>
            <person name="Arnold G.J."/>
            <person name="Basu M.K."/>
            <person name="Bauer D.J."/>
            <person name="Caceres C.E."/>
            <person name="Carmel L."/>
            <person name="Casola C."/>
            <person name="Choi J.H."/>
            <person name="Detter J.C."/>
            <person name="Dong Q."/>
            <person name="Dusheyko S."/>
            <person name="Eads B.D."/>
            <person name="Frohlich T."/>
            <person name="Geiler-Samerotte K.A."/>
            <person name="Gerlach D."/>
            <person name="Hatcher P."/>
            <person name="Jogdeo S."/>
            <person name="Krijgsveld J."/>
            <person name="Kriventseva E.V."/>
            <person name="Kultz D."/>
            <person name="Laforsch C."/>
            <person name="Lindquist E."/>
            <person name="Lopez J."/>
            <person name="Manak J.R."/>
            <person name="Muller J."/>
            <person name="Pangilinan J."/>
            <person name="Patwardhan R.P."/>
            <person name="Pitluck S."/>
            <person name="Pritham E.J."/>
            <person name="Rechtsteiner A."/>
            <person name="Rho M."/>
            <person name="Rogozin I.B."/>
            <person name="Sakarya O."/>
            <person name="Salamov A."/>
            <person name="Schaack S."/>
            <person name="Shapiro H."/>
            <person name="Shiga Y."/>
            <person name="Skalitzky C."/>
            <person name="Smith Z."/>
            <person name="Souvorov A."/>
            <person name="Sung W."/>
            <person name="Tang Z."/>
            <person name="Tsuchiya D."/>
            <person name="Tu H."/>
            <person name="Vos H."/>
            <person name="Wang M."/>
            <person name="Wolf Y.I."/>
            <person name="Yamagata H."/>
            <person name="Yamada T."/>
            <person name="Ye Y."/>
            <person name="Shaw J.R."/>
            <person name="Andrews J."/>
            <person name="Crease T.J."/>
            <person name="Tang H."/>
            <person name="Lucas S.M."/>
            <person name="Robertson H.M."/>
            <person name="Bork P."/>
            <person name="Koonin E.V."/>
            <person name="Zdobnov E.M."/>
            <person name="Grigoriev I.V."/>
            <person name="Lynch M."/>
            <person name="Boore J.L."/>
        </authorList>
    </citation>
    <scope>NUCLEOTIDE SEQUENCE [LARGE SCALE GENOMIC DNA]</scope>
</reference>
<dbReference type="AlphaFoldDB" id="E9G8N2"/>
<dbReference type="eggNOG" id="KOG2162">
    <property type="taxonomic scope" value="Eukaryota"/>
</dbReference>
<dbReference type="EMBL" id="GL732535">
    <property type="protein sequence ID" value="EFX83999.1"/>
    <property type="molecule type" value="Genomic_DNA"/>
</dbReference>
<evidence type="ECO:0000313" key="4">
    <source>
        <dbReference type="Proteomes" id="UP000000305"/>
    </source>
</evidence>
<dbReference type="HOGENOM" id="CLU_934660_0_0_1"/>
<evidence type="ECO:0000256" key="1">
    <source>
        <dbReference type="SAM" id="MobiDB-lite"/>
    </source>
</evidence>
<dbReference type="OMA" id="DESHNFA"/>
<dbReference type="STRING" id="6669.E9G8N2"/>
<dbReference type="PANTHER" id="PTHR16161">
    <property type="entry name" value="TRANSCRIPTIONAL PROTEIN SWT1"/>
    <property type="match status" value="1"/>
</dbReference>
<dbReference type="PANTHER" id="PTHR16161:SF0">
    <property type="entry name" value="TRANSCRIPTIONAL PROTEIN SWT1"/>
    <property type="match status" value="1"/>
</dbReference>
<keyword evidence="4" id="KW-1185">Reference proteome</keyword>
<accession>E9G8N2</accession>
<dbReference type="InParanoid" id="E9G8N2"/>
<organism evidence="3 4">
    <name type="scientific">Daphnia pulex</name>
    <name type="common">Water flea</name>
    <dbReference type="NCBI Taxonomy" id="6669"/>
    <lineage>
        <taxon>Eukaryota</taxon>
        <taxon>Metazoa</taxon>
        <taxon>Ecdysozoa</taxon>
        <taxon>Arthropoda</taxon>
        <taxon>Crustacea</taxon>
        <taxon>Branchiopoda</taxon>
        <taxon>Diplostraca</taxon>
        <taxon>Cladocera</taxon>
        <taxon>Anomopoda</taxon>
        <taxon>Daphniidae</taxon>
        <taxon>Daphnia</taxon>
    </lineage>
</organism>
<name>E9G8N2_DAPPU</name>
<dbReference type="Proteomes" id="UP000000305">
    <property type="component" value="Unassembled WGS sequence"/>
</dbReference>
<dbReference type="KEGG" id="dpx:DAPPUDRAFT_99893"/>